<sequence length="146" mass="16301">MSIDYGFLTPDEFGIFRDPDGHARAMDGRILQVSREDIVDILQLANGPCNLFMQQRSIPDNIPAVLDEHPRTDTTEIGSHQSCQPVGQTSIDKDALTSFDRHLHHRSTDVTNVDVALMTSMEPESSDGNRRTNMVSTEMRLDMEGA</sequence>
<dbReference type="Proteomes" id="UP000712600">
    <property type="component" value="Unassembled WGS sequence"/>
</dbReference>
<name>A0A8S9NTS3_BRACR</name>
<dbReference type="EMBL" id="QGKX02001521">
    <property type="protein sequence ID" value="KAF3505990.1"/>
    <property type="molecule type" value="Genomic_DNA"/>
</dbReference>
<accession>A0A8S9NTS3</accession>
<organism evidence="1 2">
    <name type="scientific">Brassica cretica</name>
    <name type="common">Mustard</name>
    <dbReference type="NCBI Taxonomy" id="69181"/>
    <lineage>
        <taxon>Eukaryota</taxon>
        <taxon>Viridiplantae</taxon>
        <taxon>Streptophyta</taxon>
        <taxon>Embryophyta</taxon>
        <taxon>Tracheophyta</taxon>
        <taxon>Spermatophyta</taxon>
        <taxon>Magnoliopsida</taxon>
        <taxon>eudicotyledons</taxon>
        <taxon>Gunneridae</taxon>
        <taxon>Pentapetalae</taxon>
        <taxon>rosids</taxon>
        <taxon>malvids</taxon>
        <taxon>Brassicales</taxon>
        <taxon>Brassicaceae</taxon>
        <taxon>Brassiceae</taxon>
        <taxon>Brassica</taxon>
    </lineage>
</organism>
<gene>
    <name evidence="1" type="ORF">F2Q69_00005255</name>
</gene>
<dbReference type="AlphaFoldDB" id="A0A8S9NTS3"/>
<proteinExistence type="predicted"/>
<evidence type="ECO:0000313" key="2">
    <source>
        <dbReference type="Proteomes" id="UP000712600"/>
    </source>
</evidence>
<evidence type="ECO:0000313" key="1">
    <source>
        <dbReference type="EMBL" id="KAF3505990.1"/>
    </source>
</evidence>
<comment type="caution">
    <text evidence="1">The sequence shown here is derived from an EMBL/GenBank/DDBJ whole genome shotgun (WGS) entry which is preliminary data.</text>
</comment>
<protein>
    <submittedName>
        <fullName evidence="1">Uncharacterized protein</fullName>
    </submittedName>
</protein>
<reference evidence="1" key="1">
    <citation type="submission" date="2019-12" db="EMBL/GenBank/DDBJ databases">
        <title>Genome sequencing and annotation of Brassica cretica.</title>
        <authorList>
            <person name="Studholme D.J."/>
            <person name="Sarris P."/>
        </authorList>
    </citation>
    <scope>NUCLEOTIDE SEQUENCE</scope>
    <source>
        <strain evidence="1">PFS-109/04</strain>
        <tissue evidence="1">Leaf</tissue>
    </source>
</reference>